<dbReference type="Proteomes" id="UP001293254">
    <property type="component" value="Unassembled WGS sequence"/>
</dbReference>
<feature type="domain" description="Reverse transcriptase zinc-binding" evidence="1">
    <location>
        <begin position="32"/>
        <end position="105"/>
    </location>
</feature>
<comment type="caution">
    <text evidence="2">The sequence shown here is derived from an EMBL/GenBank/DDBJ whole genome shotgun (WGS) entry which is preliminary data.</text>
</comment>
<accession>A0AAE1YYB4</accession>
<reference evidence="2" key="2">
    <citation type="journal article" date="2024" name="Plant">
        <title>Genomic evolution and insights into agronomic trait innovations of Sesamum species.</title>
        <authorList>
            <person name="Miao H."/>
            <person name="Wang L."/>
            <person name="Qu L."/>
            <person name="Liu H."/>
            <person name="Sun Y."/>
            <person name="Le M."/>
            <person name="Wang Q."/>
            <person name="Wei S."/>
            <person name="Zheng Y."/>
            <person name="Lin W."/>
            <person name="Duan Y."/>
            <person name="Cao H."/>
            <person name="Xiong S."/>
            <person name="Wang X."/>
            <person name="Wei L."/>
            <person name="Li C."/>
            <person name="Ma Q."/>
            <person name="Ju M."/>
            <person name="Zhao R."/>
            <person name="Li G."/>
            <person name="Mu C."/>
            <person name="Tian Q."/>
            <person name="Mei H."/>
            <person name="Zhang T."/>
            <person name="Gao T."/>
            <person name="Zhang H."/>
        </authorList>
    </citation>
    <scope>NUCLEOTIDE SEQUENCE</scope>
    <source>
        <strain evidence="2">3651</strain>
    </source>
</reference>
<reference evidence="2" key="1">
    <citation type="submission" date="2020-06" db="EMBL/GenBank/DDBJ databases">
        <authorList>
            <person name="Li T."/>
            <person name="Hu X."/>
            <person name="Zhang T."/>
            <person name="Song X."/>
            <person name="Zhang H."/>
            <person name="Dai N."/>
            <person name="Sheng W."/>
            <person name="Hou X."/>
            <person name="Wei L."/>
        </authorList>
    </citation>
    <scope>NUCLEOTIDE SEQUENCE</scope>
    <source>
        <strain evidence="2">3651</strain>
        <tissue evidence="2">Leaf</tissue>
    </source>
</reference>
<dbReference type="EMBL" id="JACGWO010000001">
    <property type="protein sequence ID" value="KAK4438865.1"/>
    <property type="molecule type" value="Genomic_DNA"/>
</dbReference>
<evidence type="ECO:0000313" key="2">
    <source>
        <dbReference type="EMBL" id="KAK4438865.1"/>
    </source>
</evidence>
<dbReference type="Pfam" id="PF13966">
    <property type="entry name" value="zf-RVT"/>
    <property type="match status" value="1"/>
</dbReference>
<organism evidence="2 3">
    <name type="scientific">Sesamum alatum</name>
    <dbReference type="NCBI Taxonomy" id="300844"/>
    <lineage>
        <taxon>Eukaryota</taxon>
        <taxon>Viridiplantae</taxon>
        <taxon>Streptophyta</taxon>
        <taxon>Embryophyta</taxon>
        <taxon>Tracheophyta</taxon>
        <taxon>Spermatophyta</taxon>
        <taxon>Magnoliopsida</taxon>
        <taxon>eudicotyledons</taxon>
        <taxon>Gunneridae</taxon>
        <taxon>Pentapetalae</taxon>
        <taxon>asterids</taxon>
        <taxon>lamiids</taxon>
        <taxon>Lamiales</taxon>
        <taxon>Pedaliaceae</taxon>
        <taxon>Sesamum</taxon>
    </lineage>
</organism>
<gene>
    <name evidence="2" type="ORF">Salat_0221100</name>
</gene>
<protein>
    <recommendedName>
        <fullName evidence="1">Reverse transcriptase zinc-binding domain-containing protein</fullName>
    </recommendedName>
</protein>
<evidence type="ECO:0000259" key="1">
    <source>
        <dbReference type="Pfam" id="PF13966"/>
    </source>
</evidence>
<proteinExistence type="predicted"/>
<name>A0AAE1YYB4_9LAMI</name>
<sequence>MVWHLSKKGFFSVRSPCNLARHMEDSNAVESSQVGRLNHWDFIWQANLPNHVRNFYKKICKNNVPITANLNKRHVPTEDMCPVCKRNGETMRHAFLECPCAKLMWAISDLPLASLAHWVGGSEKCIRQAHDKLDAAQF</sequence>
<dbReference type="InterPro" id="IPR026960">
    <property type="entry name" value="RVT-Znf"/>
</dbReference>
<dbReference type="AlphaFoldDB" id="A0AAE1YYB4"/>
<evidence type="ECO:0000313" key="3">
    <source>
        <dbReference type="Proteomes" id="UP001293254"/>
    </source>
</evidence>
<keyword evidence="3" id="KW-1185">Reference proteome</keyword>